<proteinExistence type="predicted"/>
<keyword evidence="1" id="KW-1133">Transmembrane helix</keyword>
<dbReference type="EMBL" id="AFBQ01000260">
    <property type="protein sequence ID" value="EHY30907.1"/>
    <property type="molecule type" value="Genomic_DNA"/>
</dbReference>
<dbReference type="PATRIC" id="fig|762967.3.peg.1376"/>
<accession>H3KG70</accession>
<feature type="transmembrane region" description="Helical" evidence="1">
    <location>
        <begin position="32"/>
        <end position="51"/>
    </location>
</feature>
<evidence type="ECO:0000313" key="2">
    <source>
        <dbReference type="EMBL" id="EHY30907.1"/>
    </source>
</evidence>
<dbReference type="HOGENOM" id="CLU_1562092_0_0_4"/>
<evidence type="ECO:0000256" key="1">
    <source>
        <dbReference type="SAM" id="Phobius"/>
    </source>
</evidence>
<gene>
    <name evidence="2" type="ORF">HMPREF9440_01749</name>
</gene>
<dbReference type="AlphaFoldDB" id="H3KG70"/>
<comment type="caution">
    <text evidence="2">The sequence shown here is derived from an EMBL/GenBank/DDBJ whole genome shotgun (WGS) entry which is preliminary data.</text>
</comment>
<name>H3KG70_9BURK</name>
<keyword evidence="3" id="KW-1185">Reference proteome</keyword>
<protein>
    <submittedName>
        <fullName evidence="2">Uncharacterized protein</fullName>
    </submittedName>
</protein>
<keyword evidence="1" id="KW-0812">Transmembrane</keyword>
<sequence length="171" mass="18461">MLWYLWGLLGTALTLEGTTVESLDGAALPMAFWLSAPFWVLFAAWPFMWGWNRLRARRLWGEEALDVQGPDGTVVTVVRGRMPGERDAAPDLWVPLSALSSVLGEGAALPAGLGPALALPGIAEEGVLLSGLVRWRTASVESTPDGQGQHVRTPEEETLSDWVLALTTLLD</sequence>
<dbReference type="STRING" id="762967.HMPREF9440_01749"/>
<evidence type="ECO:0000313" key="3">
    <source>
        <dbReference type="Proteomes" id="UP000004956"/>
    </source>
</evidence>
<organism evidence="2 3">
    <name type="scientific">Sutterella parvirubra YIT 11816</name>
    <dbReference type="NCBI Taxonomy" id="762967"/>
    <lineage>
        <taxon>Bacteria</taxon>
        <taxon>Pseudomonadati</taxon>
        <taxon>Pseudomonadota</taxon>
        <taxon>Betaproteobacteria</taxon>
        <taxon>Burkholderiales</taxon>
        <taxon>Sutterellaceae</taxon>
        <taxon>Sutterella</taxon>
    </lineage>
</organism>
<reference evidence="2 3" key="1">
    <citation type="submission" date="2011-11" db="EMBL/GenBank/DDBJ databases">
        <authorList>
            <person name="Weinstock G."/>
            <person name="Sodergren E."/>
            <person name="Clifton S."/>
            <person name="Fulton L."/>
            <person name="Fulton B."/>
            <person name="Courtney L."/>
            <person name="Fronick C."/>
            <person name="Harrison M."/>
            <person name="Strong C."/>
            <person name="Farmer C."/>
            <person name="Delahaunty K."/>
            <person name="Markovic C."/>
            <person name="Hall O."/>
            <person name="Minx P."/>
            <person name="Tomlinson C."/>
            <person name="Mitreva M."/>
            <person name="Hou S."/>
            <person name="Chen J."/>
            <person name="Wollam A."/>
            <person name="Pepin K.H."/>
            <person name="Johnson M."/>
            <person name="Bhonagiri V."/>
            <person name="Zhang X."/>
            <person name="Suruliraj S."/>
            <person name="Warren W."/>
            <person name="Chinwalla A."/>
            <person name="Mardis E.R."/>
            <person name="Wilson R.K."/>
        </authorList>
    </citation>
    <scope>NUCLEOTIDE SEQUENCE [LARGE SCALE GENOMIC DNA]</scope>
    <source>
        <strain evidence="2 3">YIT 11816</strain>
    </source>
</reference>
<keyword evidence="1" id="KW-0472">Membrane</keyword>
<dbReference type="Proteomes" id="UP000004956">
    <property type="component" value="Unassembled WGS sequence"/>
</dbReference>